<evidence type="ECO:0000313" key="3">
    <source>
        <dbReference type="EMBL" id="CAK0801992.1"/>
    </source>
</evidence>
<evidence type="ECO:0000313" key="4">
    <source>
        <dbReference type="Proteomes" id="UP001189429"/>
    </source>
</evidence>
<sequence length="156" mass="16381">PAPPAPPHRPGPGPAAGDPPLRGLQQCSGDYVQVSGDGLSVRHRDDRGDVMHGVVLSRAPLARGRAGLYFEVEVTEVRPDPDEAPAPDGLTLGVTATAPAGVRLDPPTAEHIPETWAMGYDGQMWDPVAQQLSPIDWDPRCLREGDTVGVLVTGGS</sequence>
<keyword evidence="4" id="KW-1185">Reference proteome</keyword>
<proteinExistence type="predicted"/>
<feature type="region of interest" description="Disordered" evidence="1">
    <location>
        <begin position="1"/>
        <end position="27"/>
    </location>
</feature>
<dbReference type="Gene3D" id="2.60.120.920">
    <property type="match status" value="1"/>
</dbReference>
<comment type="caution">
    <text evidence="3">The sequence shown here is derived from an EMBL/GenBank/DDBJ whole genome shotgun (WGS) entry which is preliminary data.</text>
</comment>
<feature type="non-terminal residue" evidence="3">
    <location>
        <position position="1"/>
    </location>
</feature>
<dbReference type="Pfam" id="PF07177">
    <property type="entry name" value="Neuralized"/>
    <property type="match status" value="1"/>
</dbReference>
<evidence type="ECO:0000256" key="1">
    <source>
        <dbReference type="SAM" id="MobiDB-lite"/>
    </source>
</evidence>
<feature type="domain" description="NHR" evidence="2">
    <location>
        <begin position="26"/>
        <end position="153"/>
    </location>
</feature>
<dbReference type="InterPro" id="IPR006573">
    <property type="entry name" value="NHR_dom"/>
</dbReference>
<dbReference type="Proteomes" id="UP001189429">
    <property type="component" value="Unassembled WGS sequence"/>
</dbReference>
<accession>A0ABN9Q875</accession>
<feature type="non-terminal residue" evidence="3">
    <location>
        <position position="156"/>
    </location>
</feature>
<protein>
    <recommendedName>
        <fullName evidence="2">NHR domain-containing protein</fullName>
    </recommendedName>
</protein>
<gene>
    <name evidence="3" type="ORF">PCOR1329_LOCUS9650</name>
</gene>
<reference evidence="3" key="1">
    <citation type="submission" date="2023-10" db="EMBL/GenBank/DDBJ databases">
        <authorList>
            <person name="Chen Y."/>
            <person name="Shah S."/>
            <person name="Dougan E. K."/>
            <person name="Thang M."/>
            <person name="Chan C."/>
        </authorList>
    </citation>
    <scope>NUCLEOTIDE SEQUENCE [LARGE SCALE GENOMIC DNA]</scope>
</reference>
<dbReference type="EMBL" id="CAUYUJ010002703">
    <property type="protein sequence ID" value="CAK0801992.1"/>
    <property type="molecule type" value="Genomic_DNA"/>
</dbReference>
<dbReference type="InterPro" id="IPR043136">
    <property type="entry name" value="B30.2/SPRY_sf"/>
</dbReference>
<organism evidence="3 4">
    <name type="scientific">Prorocentrum cordatum</name>
    <dbReference type="NCBI Taxonomy" id="2364126"/>
    <lineage>
        <taxon>Eukaryota</taxon>
        <taxon>Sar</taxon>
        <taxon>Alveolata</taxon>
        <taxon>Dinophyceae</taxon>
        <taxon>Prorocentrales</taxon>
        <taxon>Prorocentraceae</taxon>
        <taxon>Prorocentrum</taxon>
    </lineage>
</organism>
<name>A0ABN9Q875_9DINO</name>
<feature type="compositionally biased region" description="Pro residues" evidence="1">
    <location>
        <begin position="1"/>
        <end position="13"/>
    </location>
</feature>
<evidence type="ECO:0000259" key="2">
    <source>
        <dbReference type="Pfam" id="PF07177"/>
    </source>
</evidence>